<reference evidence="2 3" key="1">
    <citation type="submission" date="2024-07" db="EMBL/GenBank/DDBJ databases">
        <title>Section-level genome sequencing and comparative genomics of Aspergillus sections Usti and Cavernicolus.</title>
        <authorList>
            <consortium name="Lawrence Berkeley National Laboratory"/>
            <person name="Nybo J.L."/>
            <person name="Vesth T.C."/>
            <person name="Theobald S."/>
            <person name="Frisvad J.C."/>
            <person name="Larsen T.O."/>
            <person name="Kjaerboelling I."/>
            <person name="Rothschild-Mancinelli K."/>
            <person name="Lyhne E.K."/>
            <person name="Kogle M.E."/>
            <person name="Barry K."/>
            <person name="Clum A."/>
            <person name="Na H."/>
            <person name="Ledsgaard L."/>
            <person name="Lin J."/>
            <person name="Lipzen A."/>
            <person name="Kuo A."/>
            <person name="Riley R."/>
            <person name="Mondo S."/>
            <person name="Labutti K."/>
            <person name="Haridas S."/>
            <person name="Pangalinan J."/>
            <person name="Salamov A.A."/>
            <person name="Simmons B.A."/>
            <person name="Magnuson J.K."/>
            <person name="Chen J."/>
            <person name="Drula E."/>
            <person name="Henrissat B."/>
            <person name="Wiebenga A."/>
            <person name="Lubbers R.J."/>
            <person name="Gomes A.C."/>
            <person name="Makela M.R."/>
            <person name="Stajich J."/>
            <person name="Grigoriev I.V."/>
            <person name="Mortensen U.H."/>
            <person name="De Vries R.P."/>
            <person name="Baker S.E."/>
            <person name="Andersen M.R."/>
        </authorList>
    </citation>
    <scope>NUCLEOTIDE SEQUENCE [LARGE SCALE GENOMIC DNA]</scope>
    <source>
        <strain evidence="2 3">CBS 123904</strain>
    </source>
</reference>
<feature type="compositionally biased region" description="Polar residues" evidence="1">
    <location>
        <begin position="299"/>
        <end position="320"/>
    </location>
</feature>
<feature type="compositionally biased region" description="Polar residues" evidence="1">
    <location>
        <begin position="750"/>
        <end position="759"/>
    </location>
</feature>
<feature type="compositionally biased region" description="Polar residues" evidence="1">
    <location>
        <begin position="406"/>
        <end position="415"/>
    </location>
</feature>
<feature type="compositionally biased region" description="Pro residues" evidence="1">
    <location>
        <begin position="603"/>
        <end position="612"/>
    </location>
</feature>
<feature type="compositionally biased region" description="Basic residues" evidence="1">
    <location>
        <begin position="258"/>
        <end position="279"/>
    </location>
</feature>
<feature type="compositionally biased region" description="Pro residues" evidence="1">
    <location>
        <begin position="352"/>
        <end position="368"/>
    </location>
</feature>
<proteinExistence type="predicted"/>
<feature type="compositionally biased region" description="Low complexity" evidence="1">
    <location>
        <begin position="730"/>
        <end position="743"/>
    </location>
</feature>
<dbReference type="Proteomes" id="UP001610446">
    <property type="component" value="Unassembled WGS sequence"/>
</dbReference>
<sequence>MPPTFRSSRSGRQLGDGVNRTRTGQIDHDVFEGLPVRRWTRQLQTVSQEPKTDGTESEAPGHGVKQTIPEHPMPRDSHLLAPMSRALLRAARSGCIYIRQASKEDEDEEKEATDPEEQQVLQNMERNFSMRKWATVPKHLEPLEVEFLAKRRPGLPSLYGATAGTVEGANGSVPMRKTRFKKVDPITGNISIYAAWVPEGHKIEGEVTDDAQLAADNSKITVTPEAPAPGTVIEGVGVVNAEGVVVAEAGSAAVLTPQRRRPPPPKRKGKGLKGRRKKVMFAPGEGADASLVHGAGTGASDNATSYGKDTDSSHLSVDQTTQDDEDDDGEDGEESDDGEGDESGFDAKTPETPGPQPSTEPEAKPTPVPGSEQIATSAITTLAPEAPLVQTPTQPAAPPLEGPSHPTANPASSIPTDEPSAVAIMPAKSAEDIQMTDAAPVDDALHPPAPISNAQPPTAPEIAQPIPYEKHLSPPHAQQAPAPGPTSGSSEPAGEHMVPQPTEPQDSIMAESSGPVSEPTQTETASSETGTTAPQPLQTEVPEPTPVPQQLDQQQSSGEFDLLDNLEASLNNLPKETPGDKQQEPPDQRPRDLIQEGAAEPEPVAPSQPPTETPTELNLAATTTGPSTKETPTPTVPATIPEIGPTPGQGQQQSTPPPHTSLPTLPEQQQSHQSLDQASEAPLFSEPLPSTQIPLGISQGVIPEQPVRSPLQSAPPQPPPEARAAPPPTTAAEPPVTEESLLPPSLPQPATEQPPSVETSFKEAPNITTEQLEHKAPAEAEATVSIQSVSEAQVSQPPSSLVRSPPVTSGTVESPAEPEQREQQSEAGSVQQGEEQEANGVDSLVKAEEARP</sequence>
<accession>A0ABR4KNS3</accession>
<evidence type="ECO:0008006" key="4">
    <source>
        <dbReference type="Google" id="ProtNLM"/>
    </source>
</evidence>
<feature type="compositionally biased region" description="Polar residues" evidence="1">
    <location>
        <begin position="784"/>
        <end position="812"/>
    </location>
</feature>
<name>A0ABR4KNS3_9EURO</name>
<feature type="region of interest" description="Disordered" evidence="1">
    <location>
        <begin position="1"/>
        <end position="77"/>
    </location>
</feature>
<dbReference type="EMBL" id="JBFXLU010000017">
    <property type="protein sequence ID" value="KAL2853916.1"/>
    <property type="molecule type" value="Genomic_DNA"/>
</dbReference>
<organism evidence="2 3">
    <name type="scientific">Aspergillus pseudoustus</name>
    <dbReference type="NCBI Taxonomy" id="1810923"/>
    <lineage>
        <taxon>Eukaryota</taxon>
        <taxon>Fungi</taxon>
        <taxon>Dikarya</taxon>
        <taxon>Ascomycota</taxon>
        <taxon>Pezizomycotina</taxon>
        <taxon>Eurotiomycetes</taxon>
        <taxon>Eurotiomycetidae</taxon>
        <taxon>Eurotiales</taxon>
        <taxon>Aspergillaceae</taxon>
        <taxon>Aspergillus</taxon>
        <taxon>Aspergillus subgen. Nidulantes</taxon>
    </lineage>
</organism>
<feature type="compositionally biased region" description="Polar residues" evidence="1">
    <location>
        <begin position="548"/>
        <end position="558"/>
    </location>
</feature>
<evidence type="ECO:0000256" key="1">
    <source>
        <dbReference type="SAM" id="MobiDB-lite"/>
    </source>
</evidence>
<feature type="compositionally biased region" description="Low complexity" evidence="1">
    <location>
        <begin position="622"/>
        <end position="654"/>
    </location>
</feature>
<feature type="compositionally biased region" description="Acidic residues" evidence="1">
    <location>
        <begin position="321"/>
        <end position="344"/>
    </location>
</feature>
<evidence type="ECO:0000313" key="3">
    <source>
        <dbReference type="Proteomes" id="UP001610446"/>
    </source>
</evidence>
<feature type="compositionally biased region" description="Low complexity" evidence="1">
    <location>
        <begin position="520"/>
        <end position="533"/>
    </location>
</feature>
<feature type="compositionally biased region" description="Polar residues" evidence="1">
    <location>
        <begin position="1"/>
        <end position="11"/>
    </location>
</feature>
<feature type="compositionally biased region" description="Pro residues" evidence="1">
    <location>
        <begin position="713"/>
        <end position="729"/>
    </location>
</feature>
<feature type="compositionally biased region" description="Polar residues" evidence="1">
    <location>
        <begin position="668"/>
        <end position="677"/>
    </location>
</feature>
<keyword evidence="3" id="KW-1185">Reference proteome</keyword>
<comment type="caution">
    <text evidence="2">The sequence shown here is derived from an EMBL/GenBank/DDBJ whole genome shotgun (WGS) entry which is preliminary data.</text>
</comment>
<evidence type="ECO:0000313" key="2">
    <source>
        <dbReference type="EMBL" id="KAL2853916.1"/>
    </source>
</evidence>
<feature type="region of interest" description="Disordered" evidence="1">
    <location>
        <begin position="254"/>
        <end position="852"/>
    </location>
</feature>
<protein>
    <recommendedName>
        <fullName evidence="4">Altered inheritance of mitochondria protein 21</fullName>
    </recommendedName>
</protein>
<gene>
    <name evidence="2" type="ORF">BJY01DRAFT_206134</name>
</gene>
<feature type="compositionally biased region" description="Basic and acidic residues" evidence="1">
    <location>
        <begin position="577"/>
        <end position="594"/>
    </location>
</feature>